<feature type="compositionally biased region" description="Pro residues" evidence="4">
    <location>
        <begin position="455"/>
        <end position="472"/>
    </location>
</feature>
<evidence type="ECO:0000256" key="3">
    <source>
        <dbReference type="ARBA" id="ARBA00023180"/>
    </source>
</evidence>
<feature type="region of interest" description="Disordered" evidence="4">
    <location>
        <begin position="55"/>
        <end position="101"/>
    </location>
</feature>
<evidence type="ECO:0000256" key="5">
    <source>
        <dbReference type="SAM" id="SignalP"/>
    </source>
</evidence>
<dbReference type="PANTHER" id="PTHR23199">
    <property type="entry name" value="NEUROTROPHIN 1-RELATED"/>
    <property type="match status" value="1"/>
</dbReference>
<keyword evidence="1 5" id="KW-0732">Signal</keyword>
<feature type="compositionally biased region" description="Polar residues" evidence="4">
    <location>
        <begin position="742"/>
        <end position="758"/>
    </location>
</feature>
<evidence type="ECO:0000256" key="2">
    <source>
        <dbReference type="ARBA" id="ARBA00023157"/>
    </source>
</evidence>
<dbReference type="GO" id="GO:0045087">
    <property type="term" value="P:innate immune response"/>
    <property type="evidence" value="ECO:0007669"/>
    <property type="project" value="TreeGrafter"/>
</dbReference>
<feature type="compositionally biased region" description="Low complexity" evidence="4">
    <location>
        <begin position="342"/>
        <end position="353"/>
    </location>
</feature>
<comment type="caution">
    <text evidence="7">The sequence shown here is derived from an EMBL/GenBank/DDBJ whole genome shotgun (WGS) entry which is preliminary data.</text>
</comment>
<keyword evidence="2" id="KW-1015">Disulfide bond</keyword>
<feature type="signal peptide" evidence="5">
    <location>
        <begin position="1"/>
        <end position="19"/>
    </location>
</feature>
<feature type="domain" description="Spaetzle" evidence="6">
    <location>
        <begin position="626"/>
        <end position="716"/>
    </location>
</feature>
<dbReference type="SUPFAM" id="SSF57501">
    <property type="entry name" value="Cystine-knot cytokines"/>
    <property type="match status" value="1"/>
</dbReference>
<feature type="compositionally biased region" description="Low complexity" evidence="4">
    <location>
        <begin position="200"/>
        <end position="211"/>
    </location>
</feature>
<dbReference type="GO" id="GO:0005121">
    <property type="term" value="F:Toll binding"/>
    <property type="evidence" value="ECO:0007669"/>
    <property type="project" value="TreeGrafter"/>
</dbReference>
<evidence type="ECO:0000256" key="1">
    <source>
        <dbReference type="ARBA" id="ARBA00022729"/>
    </source>
</evidence>
<feature type="compositionally biased region" description="Polar residues" evidence="4">
    <location>
        <begin position="272"/>
        <end position="281"/>
    </location>
</feature>
<dbReference type="Pfam" id="PF16077">
    <property type="entry name" value="Spaetzle"/>
    <property type="match status" value="1"/>
</dbReference>
<evidence type="ECO:0000256" key="4">
    <source>
        <dbReference type="SAM" id="MobiDB-lite"/>
    </source>
</evidence>
<gene>
    <name evidence="7" type="ORF">DGAL_LOCUS4953</name>
</gene>
<dbReference type="EMBL" id="CAKKLH010000085">
    <property type="protein sequence ID" value="CAH0102542.1"/>
    <property type="molecule type" value="Genomic_DNA"/>
</dbReference>
<dbReference type="GO" id="GO:0021556">
    <property type="term" value="P:central nervous system formation"/>
    <property type="evidence" value="ECO:0007669"/>
    <property type="project" value="TreeGrafter"/>
</dbReference>
<feature type="region of interest" description="Disordered" evidence="4">
    <location>
        <begin position="200"/>
        <end position="219"/>
    </location>
</feature>
<dbReference type="PANTHER" id="PTHR23199:SF12">
    <property type="entry name" value="NEUROTROPHIN 1-RELATED"/>
    <property type="match status" value="1"/>
</dbReference>
<feature type="compositionally biased region" description="Basic and acidic residues" evidence="4">
    <location>
        <begin position="797"/>
        <end position="827"/>
    </location>
</feature>
<feature type="chain" id="PRO_5035289715" description="Spaetzle domain-containing protein" evidence="5">
    <location>
        <begin position="20"/>
        <end position="929"/>
    </location>
</feature>
<dbReference type="OrthoDB" id="8197497at2759"/>
<dbReference type="InterPro" id="IPR032104">
    <property type="entry name" value="Spaetzle"/>
</dbReference>
<protein>
    <recommendedName>
        <fullName evidence="6">Spaetzle domain-containing protein</fullName>
    </recommendedName>
</protein>
<dbReference type="Proteomes" id="UP000789390">
    <property type="component" value="Unassembled WGS sequence"/>
</dbReference>
<evidence type="ECO:0000313" key="8">
    <source>
        <dbReference type="Proteomes" id="UP000789390"/>
    </source>
</evidence>
<feature type="compositionally biased region" description="Basic and acidic residues" evidence="4">
    <location>
        <begin position="872"/>
        <end position="889"/>
    </location>
</feature>
<evidence type="ECO:0000259" key="6">
    <source>
        <dbReference type="Pfam" id="PF16077"/>
    </source>
</evidence>
<dbReference type="InterPro" id="IPR029034">
    <property type="entry name" value="Cystine-knot_cytokine"/>
</dbReference>
<keyword evidence="3" id="KW-0325">Glycoprotein</keyword>
<sequence length="929" mass="103505">MRWCLLLLGLLALTVSTSSNVELHQDVNVHQSEDPLLNTTLFAEAPLEENHQLPEEIESTTNDDDLQFDDDEYTDDESEFLPDPEALTDEEGTEEEEEEEVVVLDDETRVVAEQLIQELDHISNKLQDDEETVGTSRAISSAEVKKLERLLETAGLSPNSPLLQNLMQQRQDAIPASVLGPSMAGMAGLSSLLGGTTPIGSGSSIEVSRSSPIAPGSMTKKNVEEIKYELKHMLFGPENPQNQRRRQGTSRRPIGHNQPTHYTDTAARRPINTANVRSRPQSKLGGSKSKRTRRPGAHRKAQNRQQLPGGGLTNAQQRPIPLFLRPPRPSRPGLGAHAKTVPAGAATPAGGRPIHNEIARQPISEFRAPSSDFRLPEPPFRQELAFPASPSRGNANNGNRSPGSGTRGQVSPPVQSRETLNRGPPLPRPTEEQFRPSLIGRPINNQQQQSQPPQFVQPPPINSRQPPPPPLPTNKQNGVPPQQRQPIATSAGLPIRPSLGRPITTGNPANANFNPAPSNFPPVPSTVSLTNAQRPKIIQPDCDLFSEGICLDVRNYPTELITNYLNRNKPALENMLAEVRSQSADDLVDGITSTEERRYSYNHYYGSRRQGEDNHAHRDFAEEGGFLCPSEVKYARPQLAQTSRGVWKYIINMPEHTQTIRMERCLKPASGCSYVSPHYKSHCIQVYNYHRLLSFEEPKGMHVDIYKIPVGCSCHVQGYAYLYPPLDGKVAGHVIPPAFPTENGNVIGTTNRKTSPPGTTEEIPTVQKHEVRVRPDSRERPEIRHPETPAPVQRPTTDIRQRQQPVENRDRPRDYQDRPENRERPENPDDYFQVPTGMKDFSSFMDQQFSGHFGPFGGGGIAGSRSAGSPSNRREDDYDMADERMDQHPMESNPEFDDSSSRRRPPLLSAQSKTNYDYHPIIDFFHDKP</sequence>
<feature type="compositionally biased region" description="Basic residues" evidence="4">
    <location>
        <begin position="288"/>
        <end position="302"/>
    </location>
</feature>
<feature type="region of interest" description="Disordered" evidence="4">
    <location>
        <begin position="234"/>
        <end position="354"/>
    </location>
</feature>
<dbReference type="Gene3D" id="2.10.90.10">
    <property type="entry name" value="Cystine-knot cytokines"/>
    <property type="match status" value="1"/>
</dbReference>
<dbReference type="GO" id="GO:0005615">
    <property type="term" value="C:extracellular space"/>
    <property type="evidence" value="ECO:0007669"/>
    <property type="project" value="UniProtKB-ARBA"/>
</dbReference>
<feature type="compositionally biased region" description="Low complexity" evidence="4">
    <location>
        <begin position="507"/>
        <end position="517"/>
    </location>
</feature>
<feature type="compositionally biased region" description="Basic and acidic residues" evidence="4">
    <location>
        <begin position="767"/>
        <end position="787"/>
    </location>
</feature>
<organism evidence="7 8">
    <name type="scientific">Daphnia galeata</name>
    <dbReference type="NCBI Taxonomy" id="27404"/>
    <lineage>
        <taxon>Eukaryota</taxon>
        <taxon>Metazoa</taxon>
        <taxon>Ecdysozoa</taxon>
        <taxon>Arthropoda</taxon>
        <taxon>Crustacea</taxon>
        <taxon>Branchiopoda</taxon>
        <taxon>Diplostraca</taxon>
        <taxon>Cladocera</taxon>
        <taxon>Anomopoda</taxon>
        <taxon>Daphniidae</taxon>
        <taxon>Daphnia</taxon>
    </lineage>
</organism>
<proteinExistence type="predicted"/>
<reference evidence="7" key="1">
    <citation type="submission" date="2021-11" db="EMBL/GenBank/DDBJ databases">
        <authorList>
            <person name="Schell T."/>
        </authorList>
    </citation>
    <scope>NUCLEOTIDE SEQUENCE</scope>
    <source>
        <strain evidence="7">M5</strain>
    </source>
</reference>
<feature type="region of interest" description="Disordered" evidence="4">
    <location>
        <begin position="739"/>
        <end position="914"/>
    </location>
</feature>
<feature type="compositionally biased region" description="Polar residues" evidence="4">
    <location>
        <begin position="391"/>
        <end position="418"/>
    </location>
</feature>
<feature type="compositionally biased region" description="Polar residues" evidence="4">
    <location>
        <begin position="473"/>
        <end position="488"/>
    </location>
</feature>
<dbReference type="AlphaFoldDB" id="A0A8J2RHN8"/>
<evidence type="ECO:0000313" key="7">
    <source>
        <dbReference type="EMBL" id="CAH0102542.1"/>
    </source>
</evidence>
<dbReference type="InterPro" id="IPR052444">
    <property type="entry name" value="Spz/Toll_ligand-like"/>
</dbReference>
<keyword evidence="8" id="KW-1185">Reference proteome</keyword>
<name>A0A8J2RHN8_9CRUS</name>
<dbReference type="GO" id="GO:0008083">
    <property type="term" value="F:growth factor activity"/>
    <property type="evidence" value="ECO:0007669"/>
    <property type="project" value="TreeGrafter"/>
</dbReference>
<accession>A0A8J2RHN8</accession>
<feature type="region of interest" description="Disordered" evidence="4">
    <location>
        <begin position="383"/>
        <end position="519"/>
    </location>
</feature>